<dbReference type="AlphaFoldDB" id="A0AAV9LMV3"/>
<reference evidence="1 2" key="1">
    <citation type="submission" date="2023-10" db="EMBL/GenBank/DDBJ databases">
        <title>Genome-Wide Identification Analysis in wild type Solanum Pinnatisectum Reveals Some Genes Defensing Phytophthora Infestans.</title>
        <authorList>
            <person name="Sun C."/>
        </authorList>
    </citation>
    <scope>NUCLEOTIDE SEQUENCE [LARGE SCALE GENOMIC DNA]</scope>
    <source>
        <strain evidence="1">LQN</strain>
        <tissue evidence="1">Leaf</tissue>
    </source>
</reference>
<proteinExistence type="predicted"/>
<dbReference type="PANTHER" id="PTHR32108">
    <property type="entry name" value="DNA-DIRECTED RNA POLYMERASE SUBUNIT ALPHA"/>
    <property type="match status" value="1"/>
</dbReference>
<protein>
    <submittedName>
        <fullName evidence="1">Uncharacterized protein</fullName>
    </submittedName>
</protein>
<dbReference type="Proteomes" id="UP001311915">
    <property type="component" value="Unassembled WGS sequence"/>
</dbReference>
<name>A0AAV9LMV3_9SOLN</name>
<accession>A0AAV9LMV3</accession>
<dbReference type="EMBL" id="JAWPEI010000005">
    <property type="protein sequence ID" value="KAK4726953.1"/>
    <property type="molecule type" value="Genomic_DNA"/>
</dbReference>
<organism evidence="1 2">
    <name type="scientific">Solanum pinnatisectum</name>
    <name type="common">tansyleaf nightshade</name>
    <dbReference type="NCBI Taxonomy" id="50273"/>
    <lineage>
        <taxon>Eukaryota</taxon>
        <taxon>Viridiplantae</taxon>
        <taxon>Streptophyta</taxon>
        <taxon>Embryophyta</taxon>
        <taxon>Tracheophyta</taxon>
        <taxon>Spermatophyta</taxon>
        <taxon>Magnoliopsida</taxon>
        <taxon>eudicotyledons</taxon>
        <taxon>Gunneridae</taxon>
        <taxon>Pentapetalae</taxon>
        <taxon>asterids</taxon>
        <taxon>lamiids</taxon>
        <taxon>Solanales</taxon>
        <taxon>Solanaceae</taxon>
        <taxon>Solanoideae</taxon>
        <taxon>Solaneae</taxon>
        <taxon>Solanum</taxon>
    </lineage>
</organism>
<evidence type="ECO:0000313" key="2">
    <source>
        <dbReference type="Proteomes" id="UP001311915"/>
    </source>
</evidence>
<comment type="caution">
    <text evidence="1">The sequence shown here is derived from an EMBL/GenBank/DDBJ whole genome shotgun (WGS) entry which is preliminary data.</text>
</comment>
<sequence>MNNFTPIGESYTIVFEKLKHLNMIEPIPQNYVDLHAKGFNPTIWCAYHSDAPWHSTEDCRNLRRKVEEMIQTKMIVVQNDDPPNITKNHLPAHSDVHFIEMICDDKEYDNS</sequence>
<keyword evidence="2" id="KW-1185">Reference proteome</keyword>
<dbReference type="PANTHER" id="PTHR32108:SF9">
    <property type="entry name" value="REVERSE TRANSCRIPTASE RNASE H-LIKE DOMAIN-CONTAINING PROTEIN"/>
    <property type="match status" value="1"/>
</dbReference>
<evidence type="ECO:0000313" key="1">
    <source>
        <dbReference type="EMBL" id="KAK4726953.1"/>
    </source>
</evidence>
<gene>
    <name evidence="1" type="ORF">R3W88_031870</name>
</gene>